<feature type="region of interest" description="Disordered" evidence="2">
    <location>
        <begin position="491"/>
        <end position="551"/>
    </location>
</feature>
<feature type="region of interest" description="Disordered" evidence="2">
    <location>
        <begin position="350"/>
        <end position="393"/>
    </location>
</feature>
<dbReference type="OrthoDB" id="273070at2759"/>
<dbReference type="GO" id="GO:0000492">
    <property type="term" value="P:box C/D snoRNP assembly"/>
    <property type="evidence" value="ECO:0007669"/>
    <property type="project" value="TreeGrafter"/>
</dbReference>
<feature type="zinc finger region" description="C3H1-type" evidence="1">
    <location>
        <begin position="560"/>
        <end position="583"/>
    </location>
</feature>
<dbReference type="GO" id="GO:0008270">
    <property type="term" value="F:zinc ion binding"/>
    <property type="evidence" value="ECO:0007669"/>
    <property type="project" value="UniProtKB-KW"/>
</dbReference>
<evidence type="ECO:0000256" key="2">
    <source>
        <dbReference type="SAM" id="MobiDB-lite"/>
    </source>
</evidence>
<evidence type="ECO:0000313" key="5">
    <source>
        <dbReference type="Proteomes" id="UP000800092"/>
    </source>
</evidence>
<feature type="compositionally biased region" description="Basic residues" evidence="2">
    <location>
        <begin position="232"/>
        <end position="242"/>
    </location>
</feature>
<dbReference type="PANTHER" id="PTHR13309">
    <property type="entry name" value="NUCLEAR FRAGILE X MENTAL RETARDATION PROTEIN INTERACTING PROTEIN 1"/>
    <property type="match status" value="1"/>
</dbReference>
<feature type="compositionally biased region" description="Basic and acidic residues" evidence="2">
    <location>
        <begin position="308"/>
        <end position="338"/>
    </location>
</feature>
<name>A0A6A6GTD7_VIRVR</name>
<feature type="compositionally biased region" description="Gly residues" evidence="2">
    <location>
        <begin position="30"/>
        <end position="39"/>
    </location>
</feature>
<feature type="compositionally biased region" description="Low complexity" evidence="2">
    <location>
        <begin position="195"/>
        <end position="212"/>
    </location>
</feature>
<dbReference type="EMBL" id="ML991883">
    <property type="protein sequence ID" value="KAF2228931.1"/>
    <property type="molecule type" value="Genomic_DNA"/>
</dbReference>
<gene>
    <name evidence="4" type="ORF">EV356DRAFT_537668</name>
</gene>
<feature type="compositionally biased region" description="Pro residues" evidence="2">
    <location>
        <begin position="1"/>
        <end position="15"/>
    </location>
</feature>
<evidence type="ECO:0000313" key="4">
    <source>
        <dbReference type="EMBL" id="KAF2228931.1"/>
    </source>
</evidence>
<feature type="compositionally biased region" description="Polar residues" evidence="2">
    <location>
        <begin position="76"/>
        <end position="94"/>
    </location>
</feature>
<feature type="region of interest" description="Disordered" evidence="2">
    <location>
        <begin position="582"/>
        <end position="603"/>
    </location>
</feature>
<proteinExistence type="predicted"/>
<evidence type="ECO:0000256" key="1">
    <source>
        <dbReference type="PROSITE-ProRule" id="PRU00723"/>
    </source>
</evidence>
<feature type="region of interest" description="Disordered" evidence="2">
    <location>
        <begin position="1"/>
        <end position="94"/>
    </location>
</feature>
<dbReference type="InterPro" id="IPR019496">
    <property type="entry name" value="NUFIP1_cons_dom"/>
</dbReference>
<sequence length="643" mass="70997">MNNFSYPPPPPPPPRASSQPQDNTNESRGGRGGRGGRGTLRGRGRGGFRSGFSRGQNSRGSGQHAPHPHDAYPRQQHPQLKTAQKATSAFNPTTNYYVSPNTVTSPFQGQQNTQAYYNSAFPQFSFPAQQYSGNFTGLGNQPTMTYTQSMSTYAGEPGAREGVFPQPLPRTSAFQQNTNHASNSLAKKRKFNQLNPNANANAPNPEVAPAVPSFGISLPRKPSSPPTTHNGLPKKKPKKPRKYNQLGLTPRKEEHEDSGEDDVDEEAKFAHLGALLRVEYKGRIANLSSPAALTTWIAERKKRWPTRARVEEKERKTRERQAQEKEPHEREIREREEREREAQELRARELQELRAVSSKKTRAERRKTEKLSRNHRAPEDQGIKTSKPGSKEGLRAVRLLPSKFSNLEGQSSPLNLDVFEQVICVPSSARSASSIGPEGAPSLNDNSKITTTAHMVRLDHLITLASTTFKMTPTSTMDSVIEGSRFLAETRKVSSDLSSSRMPAADSSEMSSEVSKSTDSSELSDSSDSSDSSPDEESSKQQPAVPKPLPSIDPAIPVGVCHHYYTKGSCKFGRGCKYKHLRPPSVKSKSTANNSNRNEGKTAISRIRKTLNQRLRQQEDEENDEIALQAILCLAASNFFDSA</sequence>
<feature type="domain" description="C3H1-type" evidence="3">
    <location>
        <begin position="560"/>
        <end position="583"/>
    </location>
</feature>
<dbReference type="GO" id="GO:0003723">
    <property type="term" value="F:RNA binding"/>
    <property type="evidence" value="ECO:0007669"/>
    <property type="project" value="InterPro"/>
</dbReference>
<organism evidence="4 5">
    <name type="scientific">Viridothelium virens</name>
    <name type="common">Speckled blister lichen</name>
    <name type="synonym">Trypethelium virens</name>
    <dbReference type="NCBI Taxonomy" id="1048519"/>
    <lineage>
        <taxon>Eukaryota</taxon>
        <taxon>Fungi</taxon>
        <taxon>Dikarya</taxon>
        <taxon>Ascomycota</taxon>
        <taxon>Pezizomycotina</taxon>
        <taxon>Dothideomycetes</taxon>
        <taxon>Dothideomycetes incertae sedis</taxon>
        <taxon>Trypetheliales</taxon>
        <taxon>Trypetheliaceae</taxon>
        <taxon>Viridothelium</taxon>
    </lineage>
</organism>
<dbReference type="PROSITE" id="PS50103">
    <property type="entry name" value="ZF_C3H1"/>
    <property type="match status" value="1"/>
</dbReference>
<dbReference type="PANTHER" id="PTHR13309:SF0">
    <property type="entry name" value="FMR1-INTERACTING PROTEIN NUFIP1"/>
    <property type="match status" value="1"/>
</dbReference>
<keyword evidence="1" id="KW-0479">Metal-binding</keyword>
<dbReference type="AlphaFoldDB" id="A0A6A6GTD7"/>
<dbReference type="InterPro" id="IPR039136">
    <property type="entry name" value="NUFIP1-like"/>
</dbReference>
<feature type="compositionally biased region" description="Polar residues" evidence="2">
    <location>
        <begin position="587"/>
        <end position="597"/>
    </location>
</feature>
<reference evidence="4" key="1">
    <citation type="journal article" date="2020" name="Stud. Mycol.">
        <title>101 Dothideomycetes genomes: a test case for predicting lifestyles and emergence of pathogens.</title>
        <authorList>
            <person name="Haridas S."/>
            <person name="Albert R."/>
            <person name="Binder M."/>
            <person name="Bloem J."/>
            <person name="Labutti K."/>
            <person name="Salamov A."/>
            <person name="Andreopoulos B."/>
            <person name="Baker S."/>
            <person name="Barry K."/>
            <person name="Bills G."/>
            <person name="Bluhm B."/>
            <person name="Cannon C."/>
            <person name="Castanera R."/>
            <person name="Culley D."/>
            <person name="Daum C."/>
            <person name="Ezra D."/>
            <person name="Gonzalez J."/>
            <person name="Henrissat B."/>
            <person name="Kuo A."/>
            <person name="Liang C."/>
            <person name="Lipzen A."/>
            <person name="Lutzoni F."/>
            <person name="Magnuson J."/>
            <person name="Mondo S."/>
            <person name="Nolan M."/>
            <person name="Ohm R."/>
            <person name="Pangilinan J."/>
            <person name="Park H.-J."/>
            <person name="Ramirez L."/>
            <person name="Alfaro M."/>
            <person name="Sun H."/>
            <person name="Tritt A."/>
            <person name="Yoshinaga Y."/>
            <person name="Zwiers L.-H."/>
            <person name="Turgeon B."/>
            <person name="Goodwin S."/>
            <person name="Spatafora J."/>
            <person name="Crous P."/>
            <person name="Grigoriev I."/>
        </authorList>
    </citation>
    <scope>NUCLEOTIDE SEQUENCE</scope>
    <source>
        <strain evidence="4">Tuck. ex Michener</strain>
    </source>
</reference>
<keyword evidence="1" id="KW-0863">Zinc-finger</keyword>
<dbReference type="InterPro" id="IPR000571">
    <property type="entry name" value="Znf_CCCH"/>
</dbReference>
<feature type="region of interest" description="Disordered" evidence="2">
    <location>
        <begin position="304"/>
        <end position="338"/>
    </location>
</feature>
<accession>A0A6A6GTD7</accession>
<feature type="compositionally biased region" description="Low complexity" evidence="2">
    <location>
        <begin position="506"/>
        <end position="532"/>
    </location>
</feature>
<feature type="compositionally biased region" description="Low complexity" evidence="2">
    <location>
        <begin position="50"/>
        <end position="62"/>
    </location>
</feature>
<feature type="region of interest" description="Disordered" evidence="2">
    <location>
        <begin position="194"/>
        <end position="264"/>
    </location>
</feature>
<keyword evidence="5" id="KW-1185">Reference proteome</keyword>
<protein>
    <recommendedName>
        <fullName evidence="3">C3H1-type domain-containing protein</fullName>
    </recommendedName>
</protein>
<dbReference type="GO" id="GO:0005634">
    <property type="term" value="C:nucleus"/>
    <property type="evidence" value="ECO:0007669"/>
    <property type="project" value="TreeGrafter"/>
</dbReference>
<feature type="compositionally biased region" description="Basic and acidic residues" evidence="2">
    <location>
        <begin position="366"/>
        <end position="382"/>
    </location>
</feature>
<dbReference type="Proteomes" id="UP000800092">
    <property type="component" value="Unassembled WGS sequence"/>
</dbReference>
<keyword evidence="1" id="KW-0862">Zinc</keyword>
<feature type="compositionally biased region" description="Polar residues" evidence="2">
    <location>
        <begin position="16"/>
        <end position="26"/>
    </location>
</feature>
<evidence type="ECO:0000259" key="3">
    <source>
        <dbReference type="PROSITE" id="PS50103"/>
    </source>
</evidence>
<dbReference type="Pfam" id="PF10453">
    <property type="entry name" value="NUFIP1"/>
    <property type="match status" value="1"/>
</dbReference>